<dbReference type="EMBL" id="BLPG01000001">
    <property type="protein sequence ID" value="GFJ95455.1"/>
    <property type="molecule type" value="Genomic_DNA"/>
</dbReference>
<protein>
    <submittedName>
        <fullName evidence="5">Transposase</fullName>
    </submittedName>
</protein>
<dbReference type="GO" id="GO:0015074">
    <property type="term" value="P:DNA integration"/>
    <property type="evidence" value="ECO:0007669"/>
    <property type="project" value="InterPro"/>
</dbReference>
<feature type="domain" description="Integrase catalytic" evidence="2">
    <location>
        <begin position="121"/>
        <end position="285"/>
    </location>
</feature>
<gene>
    <name evidence="3" type="ORF">Prum_058370</name>
    <name evidence="4" type="ORF">Prum_058580</name>
    <name evidence="5" type="ORF">Prum_067350</name>
    <name evidence="6" type="ORF">Prum_070170</name>
    <name evidence="7" type="ORF">Prum_070220</name>
    <name evidence="8" type="ORF">Prum_090970</name>
</gene>
<evidence type="ECO:0000313" key="4">
    <source>
        <dbReference type="EMBL" id="GFJ92216.1"/>
    </source>
</evidence>
<dbReference type="PANTHER" id="PTHR46889">
    <property type="entry name" value="TRANSPOSASE INSF FOR INSERTION SEQUENCE IS3B-RELATED"/>
    <property type="match status" value="1"/>
</dbReference>
<evidence type="ECO:0000313" key="5">
    <source>
        <dbReference type="EMBL" id="GFJ93093.1"/>
    </source>
</evidence>
<dbReference type="InterPro" id="IPR050900">
    <property type="entry name" value="Transposase_IS3/IS150/IS904"/>
</dbReference>
<dbReference type="EMBL" id="BLPG01000001">
    <property type="protein sequence ID" value="GFJ92216.1"/>
    <property type="molecule type" value="Genomic_DNA"/>
</dbReference>
<evidence type="ECO:0000313" key="7">
    <source>
        <dbReference type="EMBL" id="GFJ93380.1"/>
    </source>
</evidence>
<dbReference type="PANTHER" id="PTHR46889:SF4">
    <property type="entry name" value="TRANSPOSASE INSO FOR INSERTION SEQUENCE ELEMENT IS911B-RELATED"/>
    <property type="match status" value="1"/>
</dbReference>
<dbReference type="EMBL" id="BLPG01000001">
    <property type="protein sequence ID" value="GFJ93375.1"/>
    <property type="molecule type" value="Genomic_DNA"/>
</dbReference>
<reference evidence="5 9" key="1">
    <citation type="submission" date="2020-03" db="EMBL/GenBank/DDBJ databases">
        <title>Whole genome shotgun sequence of Phytohabitans rumicis NBRC 108638.</title>
        <authorList>
            <person name="Komaki H."/>
            <person name="Tamura T."/>
        </authorList>
    </citation>
    <scope>NUCLEOTIDE SEQUENCE [LARGE SCALE GENOMIC DNA]</scope>
    <source>
        <strain evidence="5 9">NBRC 108638</strain>
    </source>
</reference>
<evidence type="ECO:0000259" key="2">
    <source>
        <dbReference type="PROSITE" id="PS50994"/>
    </source>
</evidence>
<dbReference type="GO" id="GO:0003676">
    <property type="term" value="F:nucleic acid binding"/>
    <property type="evidence" value="ECO:0007669"/>
    <property type="project" value="InterPro"/>
</dbReference>
<comment type="caution">
    <text evidence="5">The sequence shown here is derived from an EMBL/GenBank/DDBJ whole genome shotgun (WGS) entry which is preliminary data.</text>
</comment>
<dbReference type="AlphaFoldDB" id="A0A6V8L756"/>
<keyword evidence="9" id="KW-1185">Reference proteome</keyword>
<dbReference type="InterPro" id="IPR025948">
    <property type="entry name" value="HTH-like_dom"/>
</dbReference>
<evidence type="ECO:0000313" key="3">
    <source>
        <dbReference type="EMBL" id="GFJ92195.1"/>
    </source>
</evidence>
<organism evidence="5 9">
    <name type="scientific">Phytohabitans rumicis</name>
    <dbReference type="NCBI Taxonomy" id="1076125"/>
    <lineage>
        <taxon>Bacteria</taxon>
        <taxon>Bacillati</taxon>
        <taxon>Actinomycetota</taxon>
        <taxon>Actinomycetes</taxon>
        <taxon>Micromonosporales</taxon>
        <taxon>Micromonosporaceae</taxon>
    </lineage>
</organism>
<evidence type="ECO:0000313" key="8">
    <source>
        <dbReference type="EMBL" id="GFJ95455.1"/>
    </source>
</evidence>
<dbReference type="InterPro" id="IPR048020">
    <property type="entry name" value="Transpos_IS3"/>
</dbReference>
<dbReference type="InterPro" id="IPR036397">
    <property type="entry name" value="RNaseH_sf"/>
</dbReference>
<dbReference type="Pfam" id="PF13276">
    <property type="entry name" value="HTH_21"/>
    <property type="match status" value="1"/>
</dbReference>
<dbReference type="Proteomes" id="UP000482960">
    <property type="component" value="Unassembled WGS sequence"/>
</dbReference>
<accession>A0A6V8L756</accession>
<name>A0A6V8L756_9ACTN</name>
<dbReference type="EMBL" id="BLPG01000001">
    <property type="protein sequence ID" value="GFJ92195.1"/>
    <property type="molecule type" value="Genomic_DNA"/>
</dbReference>
<dbReference type="PROSITE" id="PS50994">
    <property type="entry name" value="INTEGRASE"/>
    <property type="match status" value="1"/>
</dbReference>
<reference evidence="5 9" key="2">
    <citation type="submission" date="2020-03" db="EMBL/GenBank/DDBJ databases">
        <authorList>
            <person name="Ichikawa N."/>
            <person name="Kimura A."/>
            <person name="Kitahashi Y."/>
            <person name="Uohara A."/>
        </authorList>
    </citation>
    <scope>NUCLEOTIDE SEQUENCE [LARGE SCALE GENOMIC DNA]</scope>
    <source>
        <strain evidence="5 9">NBRC 108638</strain>
    </source>
</reference>
<dbReference type="EMBL" id="BLPG01000001">
    <property type="protein sequence ID" value="GFJ93093.1"/>
    <property type="molecule type" value="Genomic_DNA"/>
</dbReference>
<dbReference type="Gene3D" id="3.30.420.10">
    <property type="entry name" value="Ribonuclease H-like superfamily/Ribonuclease H"/>
    <property type="match status" value="1"/>
</dbReference>
<dbReference type="NCBIfam" id="NF033516">
    <property type="entry name" value="transpos_IS3"/>
    <property type="match status" value="1"/>
</dbReference>
<dbReference type="Pfam" id="PF00665">
    <property type="entry name" value="rve"/>
    <property type="match status" value="1"/>
</dbReference>
<dbReference type="SUPFAM" id="SSF53098">
    <property type="entry name" value="Ribonuclease H-like"/>
    <property type="match status" value="1"/>
</dbReference>
<sequence length="291" mass="33626">MVRELADDGIDVAVACRVLGVSRSGFYEWKDRPVSAREQENEMLLRYIEKIHADPRKKTYGSPRVHAELTLGVGLHVNEKRVARLMRSAGIQGLYYRRRSWCTVRDPQATPSADLVNRQFDVDAPNRLWLTDITEHPTEEGKLYCAAVMDAYSRRIIGYSMADHLRTELVLDALSMAIVRRPPARQETILHSDHGTQYTSWDFGQRLRKTGLLGSMGTVGDCYDNAMMESFWGTLQLEVLDRKKWKTRDELANAIFEWIECWYNPVRRHSSLGMRSPIEFEKLHTPSDHDR</sequence>
<evidence type="ECO:0000256" key="1">
    <source>
        <dbReference type="ARBA" id="ARBA00002286"/>
    </source>
</evidence>
<evidence type="ECO:0000313" key="9">
    <source>
        <dbReference type="Proteomes" id="UP000482960"/>
    </source>
</evidence>
<dbReference type="InterPro" id="IPR001584">
    <property type="entry name" value="Integrase_cat-core"/>
</dbReference>
<dbReference type="InterPro" id="IPR012337">
    <property type="entry name" value="RNaseH-like_sf"/>
</dbReference>
<dbReference type="EMBL" id="BLPG01000001">
    <property type="protein sequence ID" value="GFJ93380.1"/>
    <property type="molecule type" value="Genomic_DNA"/>
</dbReference>
<evidence type="ECO:0000313" key="6">
    <source>
        <dbReference type="EMBL" id="GFJ93375.1"/>
    </source>
</evidence>
<proteinExistence type="predicted"/>
<comment type="function">
    <text evidence="1">Involved in the transposition of the insertion sequence.</text>
</comment>
<dbReference type="Pfam" id="PF13333">
    <property type="entry name" value="rve_2"/>
    <property type="match status" value="1"/>
</dbReference>